<proteinExistence type="predicted"/>
<evidence type="ECO:0000313" key="2">
    <source>
        <dbReference type="Proteomes" id="UP001497623"/>
    </source>
</evidence>
<dbReference type="Proteomes" id="UP001497623">
    <property type="component" value="Unassembled WGS sequence"/>
</dbReference>
<dbReference type="EMBL" id="CAXKWB010003503">
    <property type="protein sequence ID" value="CAL4069378.1"/>
    <property type="molecule type" value="Genomic_DNA"/>
</dbReference>
<protein>
    <submittedName>
        <fullName evidence="1">Uncharacterized protein</fullName>
    </submittedName>
</protein>
<dbReference type="AlphaFoldDB" id="A0AAV2Q5B6"/>
<sequence>PSTTTTALSQQEQDGRGAAAQIFRNCLNDFFQDEETIESALKELVNWHKKMEIKLGPLDSPLLLALLTELYAVAPETFRQMSSNSDIHSEVQDMVSTKLIEKLVREGMLEKNARENCTKYLELFQEKAFESFCHRRPLLSNDAVQILKNKCIELNLPPELVLLTYLCVSTDPRNPEANKVFLFWDTNFLAHNIAIYLAKRVIQHCTTLVKLERTAETSNCTVQSEADIKLKQKKGILKSIRSKFTKKSSKKPQKDHITNIIKKIFIEEYLTIHKKTEKIKEAENILLTDVFMFLLLFTIGAIKRQQDSALTQLAEDFISLAVEGVTYSGASDVNGLLLMVSESGQNDAFVKCAAERITKILEETGSIVINEGSFIPFRHVLKVTVPELIGITVNEDPAKVSDLVETLQDVATQDTDVALTFLHTAYHINSTTGDIYLQTLVDNSRCRVTQYGGSLNDIQILPLSLQVVHLHLKVEQLQELNGVLQIMGSLQFLGIALVCGDERPPVEFMPQLEVPDHIQDLSPGVAANLTDDDSDISYALDILKKLCPQHHQRLKCRDIGFFNTKFTAVGMEKVLEALHREGFQAHLWVGFKTTSTGTREQVNRLNFLAQRLNLTSVQVSTIGVELKPLPPYDTQQLNLHGGLYGNKPGIPSMGIVN</sequence>
<organism evidence="1 2">
    <name type="scientific">Meganyctiphanes norvegica</name>
    <name type="common">Northern krill</name>
    <name type="synonym">Thysanopoda norvegica</name>
    <dbReference type="NCBI Taxonomy" id="48144"/>
    <lineage>
        <taxon>Eukaryota</taxon>
        <taxon>Metazoa</taxon>
        <taxon>Ecdysozoa</taxon>
        <taxon>Arthropoda</taxon>
        <taxon>Crustacea</taxon>
        <taxon>Multicrustacea</taxon>
        <taxon>Malacostraca</taxon>
        <taxon>Eumalacostraca</taxon>
        <taxon>Eucarida</taxon>
        <taxon>Euphausiacea</taxon>
        <taxon>Euphausiidae</taxon>
        <taxon>Meganyctiphanes</taxon>
    </lineage>
</organism>
<gene>
    <name evidence="1" type="ORF">MNOR_LOCUS7799</name>
</gene>
<evidence type="ECO:0000313" key="1">
    <source>
        <dbReference type="EMBL" id="CAL4069378.1"/>
    </source>
</evidence>
<comment type="caution">
    <text evidence="1">The sequence shown here is derived from an EMBL/GenBank/DDBJ whole genome shotgun (WGS) entry which is preliminary data.</text>
</comment>
<reference evidence="1 2" key="1">
    <citation type="submission" date="2024-05" db="EMBL/GenBank/DDBJ databases">
        <authorList>
            <person name="Wallberg A."/>
        </authorList>
    </citation>
    <scope>NUCLEOTIDE SEQUENCE [LARGE SCALE GENOMIC DNA]</scope>
</reference>
<keyword evidence="2" id="KW-1185">Reference proteome</keyword>
<accession>A0AAV2Q5B6</accession>
<feature type="non-terminal residue" evidence="1">
    <location>
        <position position="1"/>
    </location>
</feature>
<name>A0AAV2Q5B6_MEGNR</name>